<dbReference type="SUPFAM" id="SSF55874">
    <property type="entry name" value="ATPase domain of HSP90 chaperone/DNA topoisomerase II/histidine kinase"/>
    <property type="match status" value="1"/>
</dbReference>
<dbReference type="Gene3D" id="1.10.287.130">
    <property type="match status" value="1"/>
</dbReference>
<proteinExistence type="predicted"/>
<dbReference type="CDD" id="cd18161">
    <property type="entry name" value="REC_hyHK_blue-like"/>
    <property type="match status" value="1"/>
</dbReference>
<dbReference type="PRINTS" id="PR00344">
    <property type="entry name" value="BCTRLSENSOR"/>
</dbReference>
<organism evidence="9 10">
    <name type="scientific">Pseudomonas vanderleydeniana</name>
    <dbReference type="NCBI Taxonomy" id="2745495"/>
    <lineage>
        <taxon>Bacteria</taxon>
        <taxon>Pseudomonadati</taxon>
        <taxon>Pseudomonadota</taxon>
        <taxon>Gammaproteobacteria</taxon>
        <taxon>Pseudomonadales</taxon>
        <taxon>Pseudomonadaceae</taxon>
        <taxon>Pseudomonas</taxon>
    </lineage>
</organism>
<evidence type="ECO:0000256" key="5">
    <source>
        <dbReference type="SAM" id="Coils"/>
    </source>
</evidence>
<dbReference type="PROSITE" id="PS50113">
    <property type="entry name" value="PAC"/>
    <property type="match status" value="1"/>
</dbReference>
<evidence type="ECO:0000313" key="9">
    <source>
        <dbReference type="EMBL" id="QXI30909.1"/>
    </source>
</evidence>
<dbReference type="InterPro" id="IPR003661">
    <property type="entry name" value="HisK_dim/P_dom"/>
</dbReference>
<dbReference type="InterPro" id="IPR035965">
    <property type="entry name" value="PAS-like_dom_sf"/>
</dbReference>
<feature type="coiled-coil region" evidence="5">
    <location>
        <begin position="308"/>
        <end position="353"/>
    </location>
</feature>
<dbReference type="InterPro" id="IPR003594">
    <property type="entry name" value="HATPase_dom"/>
</dbReference>
<dbReference type="Gene3D" id="3.40.50.2300">
    <property type="match status" value="1"/>
</dbReference>
<evidence type="ECO:0000259" key="8">
    <source>
        <dbReference type="PROSITE" id="PS50113"/>
    </source>
</evidence>
<evidence type="ECO:0000256" key="2">
    <source>
        <dbReference type="ARBA" id="ARBA00012438"/>
    </source>
</evidence>
<keyword evidence="5" id="KW-0175">Coiled coil</keyword>
<evidence type="ECO:0000259" key="7">
    <source>
        <dbReference type="PROSITE" id="PS50110"/>
    </source>
</evidence>
<evidence type="ECO:0000256" key="4">
    <source>
        <dbReference type="PROSITE-ProRule" id="PRU00169"/>
    </source>
</evidence>
<accession>A0A9E6PQ85</accession>
<evidence type="ECO:0000256" key="3">
    <source>
        <dbReference type="ARBA" id="ARBA00022553"/>
    </source>
</evidence>
<dbReference type="Pfam" id="PF00072">
    <property type="entry name" value="Response_reg"/>
    <property type="match status" value="1"/>
</dbReference>
<dbReference type="PANTHER" id="PTHR43065">
    <property type="entry name" value="SENSOR HISTIDINE KINASE"/>
    <property type="match status" value="1"/>
</dbReference>
<dbReference type="NCBIfam" id="TIGR00229">
    <property type="entry name" value="sensory_box"/>
    <property type="match status" value="1"/>
</dbReference>
<feature type="domain" description="PAC" evidence="8">
    <location>
        <begin position="265"/>
        <end position="317"/>
    </location>
</feature>
<feature type="domain" description="Histidine kinase" evidence="6">
    <location>
        <begin position="362"/>
        <end position="586"/>
    </location>
</feature>
<dbReference type="PANTHER" id="PTHR43065:SF42">
    <property type="entry name" value="TWO-COMPONENT SENSOR PPRA"/>
    <property type="match status" value="1"/>
</dbReference>
<gene>
    <name evidence="9" type="ORF">HU752_013605</name>
</gene>
<dbReference type="SMART" id="SM00387">
    <property type="entry name" value="HATPase_c"/>
    <property type="match status" value="1"/>
</dbReference>
<dbReference type="InterPro" id="IPR005467">
    <property type="entry name" value="His_kinase_dom"/>
</dbReference>
<dbReference type="EC" id="2.7.13.3" evidence="2"/>
<protein>
    <recommendedName>
        <fullName evidence="2">histidine kinase</fullName>
        <ecNumber evidence="2">2.7.13.3</ecNumber>
    </recommendedName>
</protein>
<reference evidence="9 10" key="2">
    <citation type="journal article" date="2021" name="Microorganisms">
        <title>The Ever-Expanding Pseudomonas Genus: Description of 43 New Species and Partition of the Pseudomonas putida Group.</title>
        <authorList>
            <person name="Girard L."/>
            <person name="Lood C."/>
            <person name="Hofte M."/>
            <person name="Vandamme P."/>
            <person name="Rokni-Zadeh H."/>
            <person name="van Noort V."/>
            <person name="Lavigne R."/>
            <person name="De Mot R."/>
        </authorList>
    </citation>
    <scope>NUCLEOTIDE SEQUENCE [LARGE SCALE GENOMIC DNA]</scope>
    <source>
        <strain evidence="9 10">RW8P3</strain>
    </source>
</reference>
<dbReference type="EMBL" id="CP077093">
    <property type="protein sequence ID" value="QXI30909.1"/>
    <property type="molecule type" value="Genomic_DNA"/>
</dbReference>
<keyword evidence="3 4" id="KW-0597">Phosphoprotein</keyword>
<dbReference type="InterPro" id="IPR004358">
    <property type="entry name" value="Sig_transdc_His_kin-like_C"/>
</dbReference>
<dbReference type="Pfam" id="PF00512">
    <property type="entry name" value="HisKA"/>
    <property type="match status" value="1"/>
</dbReference>
<dbReference type="CDD" id="cd00130">
    <property type="entry name" value="PAS"/>
    <property type="match status" value="1"/>
</dbReference>
<feature type="modified residue" description="4-aspartylphosphate" evidence="4">
    <location>
        <position position="658"/>
    </location>
</feature>
<dbReference type="InterPro" id="IPR013655">
    <property type="entry name" value="PAS_fold_3"/>
</dbReference>
<dbReference type="SUPFAM" id="SSF52172">
    <property type="entry name" value="CheY-like"/>
    <property type="match status" value="1"/>
</dbReference>
<dbReference type="Pfam" id="PF13188">
    <property type="entry name" value="PAS_8"/>
    <property type="match status" value="1"/>
</dbReference>
<sequence length="726" mass="79556">MPGRDALRHMTREELEAEVLRLRSAVEPVPQPQAQGGVVDLQAIPTSLEALKINEERFRFILNTIDAAFAIAEVRFDEDDNPVNYRFLEANPAFVREAGVDLRGKWVTEYAPDLEPFWFEVYGGVAKTGIPATFESYATTFDRWFDVRAIRVGNPADRQIAVFFTDATERRRAQEQLRASESLARENIERVQLALEAGAIIGTWHWDLVEDLFKIDEAFAQAFGLDPARGQLGLKHEEIVAAVHPDDRSARAAAIEAVIAGGGAYVHQYRVRRADGEYHWIEAKGRVNRSAGGTPLSLPGVLIDIEARRAVEAERDQALAELMALNDTLEQRVEERTVELMQAEEKLRQSQKMEAVGQLTGGLAHDFNNLLAAISGSLEMIGIRLGQGRMADTERYLQAAQGATRRAASLTHRLLAFSRRQTLDPRPTDVNVLMTGLTELIQRSVGPGIQIETVGAHNLWPALVDASQLENAILNLCLNARDAMPGGGRIRLEAANRLIDGGAAELYEIPQGQYLSLSVTDTGVGMSPEVVSKAFEPFFTTKPLGQGTGLGLSMIYGFVKQSGGQIRIHSQVGLGTTVCIYLPRHDGDVCRIEPTKHPVAVTAKRAETILLVDDEPTIRMLLTDTLSELGYTLIEASDSMAGLKLLRSDMHIDLLITDVGLPGGMNGRQMADAGREVRPGLKTLFITGYAENAAIGMGELPPGMWVLTKPFAVDVLLSRIGEMLAS</sequence>
<name>A0A9E6PQ85_9PSED</name>
<dbReference type="InterPro" id="IPR036097">
    <property type="entry name" value="HisK_dim/P_sf"/>
</dbReference>
<evidence type="ECO:0000313" key="10">
    <source>
        <dbReference type="Proteomes" id="UP000634530"/>
    </source>
</evidence>
<dbReference type="GO" id="GO:0000155">
    <property type="term" value="F:phosphorelay sensor kinase activity"/>
    <property type="evidence" value="ECO:0007669"/>
    <property type="project" value="InterPro"/>
</dbReference>
<dbReference type="Pfam" id="PF08447">
    <property type="entry name" value="PAS_3"/>
    <property type="match status" value="1"/>
</dbReference>
<dbReference type="InterPro" id="IPR036890">
    <property type="entry name" value="HATPase_C_sf"/>
</dbReference>
<dbReference type="CDD" id="cd16919">
    <property type="entry name" value="HATPase_CckA-like"/>
    <property type="match status" value="1"/>
</dbReference>
<dbReference type="InterPro" id="IPR000014">
    <property type="entry name" value="PAS"/>
</dbReference>
<dbReference type="InterPro" id="IPR001789">
    <property type="entry name" value="Sig_transdc_resp-reg_receiver"/>
</dbReference>
<dbReference type="KEGG" id="pvw:HU752_013605"/>
<dbReference type="CDD" id="cd00082">
    <property type="entry name" value="HisKA"/>
    <property type="match status" value="1"/>
</dbReference>
<dbReference type="SUPFAM" id="SSF55785">
    <property type="entry name" value="PYP-like sensor domain (PAS domain)"/>
    <property type="match status" value="2"/>
</dbReference>
<dbReference type="SMART" id="SM00388">
    <property type="entry name" value="HisKA"/>
    <property type="match status" value="1"/>
</dbReference>
<dbReference type="SUPFAM" id="SSF47384">
    <property type="entry name" value="Homodimeric domain of signal transducing histidine kinase"/>
    <property type="match status" value="1"/>
</dbReference>
<dbReference type="Gene3D" id="3.30.450.20">
    <property type="entry name" value="PAS domain"/>
    <property type="match status" value="2"/>
</dbReference>
<dbReference type="PROSITE" id="PS50110">
    <property type="entry name" value="RESPONSE_REGULATORY"/>
    <property type="match status" value="1"/>
</dbReference>
<dbReference type="AlphaFoldDB" id="A0A9E6PQ85"/>
<comment type="catalytic activity">
    <reaction evidence="1">
        <text>ATP + protein L-histidine = ADP + protein N-phospho-L-histidine.</text>
        <dbReference type="EC" id="2.7.13.3"/>
    </reaction>
</comment>
<dbReference type="Proteomes" id="UP000634530">
    <property type="component" value="Chromosome"/>
</dbReference>
<evidence type="ECO:0000256" key="1">
    <source>
        <dbReference type="ARBA" id="ARBA00000085"/>
    </source>
</evidence>
<dbReference type="SMART" id="SM00448">
    <property type="entry name" value="REC"/>
    <property type="match status" value="1"/>
</dbReference>
<keyword evidence="10" id="KW-1185">Reference proteome</keyword>
<dbReference type="InterPro" id="IPR000700">
    <property type="entry name" value="PAS-assoc_C"/>
</dbReference>
<dbReference type="PROSITE" id="PS50109">
    <property type="entry name" value="HIS_KIN"/>
    <property type="match status" value="1"/>
</dbReference>
<reference evidence="9 10" key="1">
    <citation type="journal article" date="2020" name="Microorganisms">
        <title>Reliable Identification of Environmental Pseudomonas Isolates Using the rpoD Gene.</title>
        <authorList>
            <consortium name="The Broad Institute Genome Sequencing Platform"/>
            <person name="Girard L."/>
            <person name="Lood C."/>
            <person name="Rokni-Zadeh H."/>
            <person name="van Noort V."/>
            <person name="Lavigne R."/>
            <person name="De Mot R."/>
        </authorList>
    </citation>
    <scope>NUCLEOTIDE SEQUENCE [LARGE SCALE GENOMIC DNA]</scope>
    <source>
        <strain evidence="9 10">RW8P3</strain>
    </source>
</reference>
<dbReference type="Pfam" id="PF02518">
    <property type="entry name" value="HATPase_c"/>
    <property type="match status" value="1"/>
</dbReference>
<dbReference type="InterPro" id="IPR011006">
    <property type="entry name" value="CheY-like_superfamily"/>
</dbReference>
<evidence type="ECO:0000259" key="6">
    <source>
        <dbReference type="PROSITE" id="PS50109"/>
    </source>
</evidence>
<dbReference type="Gene3D" id="3.30.565.10">
    <property type="entry name" value="Histidine kinase-like ATPase, C-terminal domain"/>
    <property type="match status" value="1"/>
</dbReference>
<feature type="domain" description="Response regulatory" evidence="7">
    <location>
        <begin position="608"/>
        <end position="724"/>
    </location>
</feature>